<feature type="domain" description="Major facilitator superfamily (MFS) profile" evidence="8">
    <location>
        <begin position="211"/>
        <end position="397"/>
    </location>
</feature>
<dbReference type="InterPro" id="IPR011701">
    <property type="entry name" value="MFS"/>
</dbReference>
<dbReference type="GO" id="GO:0022857">
    <property type="term" value="F:transmembrane transporter activity"/>
    <property type="evidence" value="ECO:0007669"/>
    <property type="project" value="InterPro"/>
</dbReference>
<keyword evidence="3" id="KW-1003">Cell membrane</keyword>
<evidence type="ECO:0000313" key="10">
    <source>
        <dbReference type="Proteomes" id="UP000434639"/>
    </source>
</evidence>
<feature type="transmembrane region" description="Helical" evidence="7">
    <location>
        <begin position="370"/>
        <end position="389"/>
    </location>
</feature>
<keyword evidence="10" id="KW-1185">Reference proteome</keyword>
<evidence type="ECO:0000256" key="1">
    <source>
        <dbReference type="ARBA" id="ARBA00004651"/>
    </source>
</evidence>
<feature type="transmembrane region" description="Helical" evidence="7">
    <location>
        <begin position="71"/>
        <end position="93"/>
    </location>
</feature>
<proteinExistence type="predicted"/>
<evidence type="ECO:0000256" key="3">
    <source>
        <dbReference type="ARBA" id="ARBA00022475"/>
    </source>
</evidence>
<keyword evidence="6 7" id="KW-0472">Membrane</keyword>
<dbReference type="PANTHER" id="PTHR23513">
    <property type="entry name" value="INTEGRAL MEMBRANE EFFLUX PROTEIN-RELATED"/>
    <property type="match status" value="1"/>
</dbReference>
<reference evidence="9 10" key="1">
    <citation type="journal article" date="2017" name="Int. J. Syst. Evol. Microbiol.">
        <title>Bacillus mangrovi sp. nov., isolated from a sediment sample from a mangrove forest.</title>
        <authorList>
            <person name="Gupta V."/>
            <person name="Singh P.K."/>
            <person name="Korpole S."/>
            <person name="Tanuku N.R.S."/>
            <person name="Pinnaka A.K."/>
        </authorList>
    </citation>
    <scope>NUCLEOTIDE SEQUENCE [LARGE SCALE GENOMIC DNA]</scope>
    <source>
        <strain evidence="9 10">KCTC 33872</strain>
    </source>
</reference>
<dbReference type="InterPro" id="IPR020846">
    <property type="entry name" value="MFS_dom"/>
</dbReference>
<dbReference type="AlphaFoldDB" id="A0A7X2V5P7"/>
<comment type="subcellular location">
    <subcellularLocation>
        <location evidence="1">Cell membrane</location>
        <topology evidence="1">Multi-pass membrane protein</topology>
    </subcellularLocation>
</comment>
<dbReference type="PROSITE" id="PS50850">
    <property type="entry name" value="MFS"/>
    <property type="match status" value="1"/>
</dbReference>
<dbReference type="EMBL" id="WMIB01000012">
    <property type="protein sequence ID" value="MTH54283.1"/>
    <property type="molecule type" value="Genomic_DNA"/>
</dbReference>
<organism evidence="9 10">
    <name type="scientific">Metabacillus mangrovi</name>
    <dbReference type="NCBI Taxonomy" id="1491830"/>
    <lineage>
        <taxon>Bacteria</taxon>
        <taxon>Bacillati</taxon>
        <taxon>Bacillota</taxon>
        <taxon>Bacilli</taxon>
        <taxon>Bacillales</taxon>
        <taxon>Bacillaceae</taxon>
        <taxon>Metabacillus</taxon>
    </lineage>
</organism>
<evidence type="ECO:0000256" key="5">
    <source>
        <dbReference type="ARBA" id="ARBA00022989"/>
    </source>
</evidence>
<feature type="transmembrane region" description="Helical" evidence="7">
    <location>
        <begin position="7"/>
        <end position="35"/>
    </location>
</feature>
<feature type="transmembrane region" description="Helical" evidence="7">
    <location>
        <begin position="251"/>
        <end position="269"/>
    </location>
</feature>
<name>A0A7X2V5P7_9BACI</name>
<dbReference type="Gene3D" id="1.20.1250.20">
    <property type="entry name" value="MFS general substrate transporter like domains"/>
    <property type="match status" value="1"/>
</dbReference>
<comment type="caution">
    <text evidence="9">The sequence shown here is derived from an EMBL/GenBank/DDBJ whole genome shotgun (WGS) entry which is preliminary data.</text>
</comment>
<dbReference type="GO" id="GO:0005886">
    <property type="term" value="C:plasma membrane"/>
    <property type="evidence" value="ECO:0007669"/>
    <property type="project" value="UniProtKB-SubCell"/>
</dbReference>
<dbReference type="Pfam" id="PF07690">
    <property type="entry name" value="MFS_1"/>
    <property type="match status" value="1"/>
</dbReference>
<feature type="transmembrane region" description="Helical" evidence="7">
    <location>
        <begin position="218"/>
        <end position="239"/>
    </location>
</feature>
<evidence type="ECO:0000256" key="7">
    <source>
        <dbReference type="SAM" id="Phobius"/>
    </source>
</evidence>
<sequence length="397" mass="43500">MKVNRNFYFLLAGQSLANIGDVLYVVSIIHTIFILTGSAAAASFVPFTVTSSMFIAGLLTPLLIDKVNLKWLLAGSQIGKTILLVLLGFMMIGMNASNVYWMFLMISLIAFLDGCANPIRQTLIPHYVEWDQLIRANGMTETATQFIQASMWFAGSFLLLLMGASQLIWLVGGLFTLASILLCFMESISHEAAVPKGRWEQIKEGWVTLSRTPVLKRIAWMDGLETMAGTVWIAAILYVFVSDALHTNETWWGFINSAFLTGMILGSLYCMRFSTRIENRLGAFILTGSIVSCLVTLVFSVNPYPAAALILSFCLGIFGQLKNIPQQTIIQSSVPKEQLSTVYTSLGAIGTGIFGIGSLIVGILADLLGIRAVFMISGLLLAGVSVIVYKNRQLFER</sequence>
<evidence type="ECO:0000256" key="6">
    <source>
        <dbReference type="ARBA" id="ARBA00023136"/>
    </source>
</evidence>
<evidence type="ECO:0000313" key="9">
    <source>
        <dbReference type="EMBL" id="MTH54283.1"/>
    </source>
</evidence>
<evidence type="ECO:0000256" key="2">
    <source>
        <dbReference type="ARBA" id="ARBA00022448"/>
    </source>
</evidence>
<keyword evidence="4 7" id="KW-0812">Transmembrane</keyword>
<evidence type="ECO:0000259" key="8">
    <source>
        <dbReference type="PROSITE" id="PS50850"/>
    </source>
</evidence>
<dbReference type="InterPro" id="IPR036259">
    <property type="entry name" value="MFS_trans_sf"/>
</dbReference>
<gene>
    <name evidence="9" type="ORF">GKZ89_12800</name>
</gene>
<accession>A0A7X2V5P7</accession>
<dbReference type="PANTHER" id="PTHR23513:SF19">
    <property type="entry name" value="MAJOR FACILITATOR SUPERFAMILY (MFS) PROFILE DOMAIN-CONTAINING PROTEIN"/>
    <property type="match status" value="1"/>
</dbReference>
<dbReference type="RefSeq" id="WP_162356827.1">
    <property type="nucleotide sequence ID" value="NZ_WMIB01000012.1"/>
</dbReference>
<keyword evidence="2" id="KW-0813">Transport</keyword>
<keyword evidence="5 7" id="KW-1133">Transmembrane helix</keyword>
<feature type="transmembrane region" description="Helical" evidence="7">
    <location>
        <begin position="342"/>
        <end position="364"/>
    </location>
</feature>
<dbReference type="CDD" id="cd06173">
    <property type="entry name" value="MFS_MefA_like"/>
    <property type="match status" value="1"/>
</dbReference>
<feature type="transmembrane region" description="Helical" evidence="7">
    <location>
        <begin position="304"/>
        <end position="321"/>
    </location>
</feature>
<feature type="transmembrane region" description="Helical" evidence="7">
    <location>
        <begin position="41"/>
        <end position="64"/>
    </location>
</feature>
<feature type="transmembrane region" description="Helical" evidence="7">
    <location>
        <begin position="281"/>
        <end position="298"/>
    </location>
</feature>
<protein>
    <submittedName>
        <fullName evidence="9">MFS transporter</fullName>
    </submittedName>
</protein>
<evidence type="ECO:0000256" key="4">
    <source>
        <dbReference type="ARBA" id="ARBA00022692"/>
    </source>
</evidence>
<feature type="transmembrane region" description="Helical" evidence="7">
    <location>
        <begin position="167"/>
        <end position="188"/>
    </location>
</feature>
<dbReference type="SUPFAM" id="SSF103473">
    <property type="entry name" value="MFS general substrate transporter"/>
    <property type="match status" value="1"/>
</dbReference>
<dbReference type="Proteomes" id="UP000434639">
    <property type="component" value="Unassembled WGS sequence"/>
</dbReference>